<dbReference type="RefSeq" id="WP_281271259.1">
    <property type="nucleotide sequence ID" value="NZ_UAUF01000006.1"/>
</dbReference>
<evidence type="ECO:0000313" key="2">
    <source>
        <dbReference type="Proteomes" id="UP000250443"/>
    </source>
</evidence>
<reference evidence="1 2" key="1">
    <citation type="submission" date="2018-06" db="EMBL/GenBank/DDBJ databases">
        <authorList>
            <consortium name="Pathogen Informatics"/>
            <person name="Doyle S."/>
        </authorList>
    </citation>
    <scope>NUCLEOTIDE SEQUENCE [LARGE SCALE GENOMIC DNA]</scope>
    <source>
        <strain evidence="1 2">NCTC11842</strain>
    </source>
</reference>
<dbReference type="EMBL" id="UAUF01000006">
    <property type="protein sequence ID" value="SPZ02316.1"/>
    <property type="molecule type" value="Genomic_DNA"/>
</dbReference>
<gene>
    <name evidence="1" type="ORF">NCTC11842_00619</name>
</gene>
<sequence>MSYECELCGAELDAEEEEVHEALGASDEEALCFDCAEQYH</sequence>
<dbReference type="Proteomes" id="UP000250443">
    <property type="component" value="Unassembled WGS sequence"/>
</dbReference>
<name>A0A2X2C992_PSELU</name>
<evidence type="ECO:0000313" key="1">
    <source>
        <dbReference type="EMBL" id="SPZ02316.1"/>
    </source>
</evidence>
<protein>
    <submittedName>
        <fullName evidence="1">Uncharacterized protein</fullName>
    </submittedName>
</protein>
<organism evidence="1 2">
    <name type="scientific">Pseudomonas luteola</name>
    <dbReference type="NCBI Taxonomy" id="47886"/>
    <lineage>
        <taxon>Bacteria</taxon>
        <taxon>Pseudomonadati</taxon>
        <taxon>Pseudomonadota</taxon>
        <taxon>Gammaproteobacteria</taxon>
        <taxon>Pseudomonadales</taxon>
        <taxon>Pseudomonadaceae</taxon>
        <taxon>Pseudomonas</taxon>
    </lineage>
</organism>
<proteinExistence type="predicted"/>
<accession>A0A2X2C992</accession>
<dbReference type="AlphaFoldDB" id="A0A2X2C992"/>